<dbReference type="Proteomes" id="UP000078383">
    <property type="component" value="Unassembled WGS sequence"/>
</dbReference>
<name>A0A174ZWU9_9FIRM</name>
<sequence>MSYVSFNDVIELNGILKDKGLNFRIHLRDTCGRQSFWIEPLGNCACEGRYDEMYQVVEEYLEGKGFSVQYDDQKMNFVV</sequence>
<organism evidence="1 2">
    <name type="scientific">[Ruminococcus] torques</name>
    <dbReference type="NCBI Taxonomy" id="33039"/>
    <lineage>
        <taxon>Bacteria</taxon>
        <taxon>Bacillati</taxon>
        <taxon>Bacillota</taxon>
        <taxon>Clostridia</taxon>
        <taxon>Lachnospirales</taxon>
        <taxon>Lachnospiraceae</taxon>
        <taxon>Mediterraneibacter</taxon>
    </lineage>
</organism>
<gene>
    <name evidence="1" type="ORF">ERS852502_01867</name>
</gene>
<protein>
    <submittedName>
        <fullName evidence="1">Uncharacterized protein</fullName>
    </submittedName>
</protein>
<accession>A0A174ZWU9</accession>
<reference evidence="1 2" key="1">
    <citation type="submission" date="2015-09" db="EMBL/GenBank/DDBJ databases">
        <authorList>
            <consortium name="Pathogen Informatics"/>
        </authorList>
    </citation>
    <scope>NUCLEOTIDE SEQUENCE [LARGE SCALE GENOMIC DNA]</scope>
    <source>
        <strain evidence="1 2">2789STDY5834889</strain>
    </source>
</reference>
<dbReference type="RefSeq" id="WP_015529121.1">
    <property type="nucleotide sequence ID" value="NZ_CAXTQR010000002.1"/>
</dbReference>
<evidence type="ECO:0000313" key="2">
    <source>
        <dbReference type="Proteomes" id="UP000078383"/>
    </source>
</evidence>
<dbReference type="GeneID" id="303258884"/>
<proteinExistence type="predicted"/>
<dbReference type="AlphaFoldDB" id="A0A174ZWU9"/>
<dbReference type="OrthoDB" id="3186597at2"/>
<evidence type="ECO:0000313" key="1">
    <source>
        <dbReference type="EMBL" id="CUQ88948.1"/>
    </source>
</evidence>
<dbReference type="EMBL" id="CZBX01000008">
    <property type="protein sequence ID" value="CUQ88948.1"/>
    <property type="molecule type" value="Genomic_DNA"/>
</dbReference>